<keyword evidence="7" id="KW-1185">Reference proteome</keyword>
<dbReference type="Proteomes" id="UP000230750">
    <property type="component" value="Unassembled WGS sequence"/>
</dbReference>
<gene>
    <name evidence="6" type="ORF">BSL78_11697</name>
</gene>
<comment type="similarity">
    <text evidence="1">Belongs to the ANT/ATPSC lysine N-methyltransferase family.</text>
</comment>
<keyword evidence="5" id="KW-0812">Transmembrane</keyword>
<keyword evidence="3" id="KW-0808">Transferase</keyword>
<dbReference type="PANTHER" id="PTHR13610:SF9">
    <property type="entry name" value="FI06469P"/>
    <property type="match status" value="1"/>
</dbReference>
<protein>
    <recommendedName>
        <fullName evidence="8">Protein FAM173B</fullName>
    </recommendedName>
</protein>
<keyword evidence="5" id="KW-1133">Transmembrane helix</keyword>
<evidence type="ECO:0000256" key="1">
    <source>
        <dbReference type="ARBA" id="ARBA00010633"/>
    </source>
</evidence>
<proteinExistence type="inferred from homology"/>
<organism evidence="6 7">
    <name type="scientific">Stichopus japonicus</name>
    <name type="common">Sea cucumber</name>
    <dbReference type="NCBI Taxonomy" id="307972"/>
    <lineage>
        <taxon>Eukaryota</taxon>
        <taxon>Metazoa</taxon>
        <taxon>Echinodermata</taxon>
        <taxon>Eleutherozoa</taxon>
        <taxon>Echinozoa</taxon>
        <taxon>Holothuroidea</taxon>
        <taxon>Aspidochirotacea</taxon>
        <taxon>Aspidochirotida</taxon>
        <taxon>Stichopodidae</taxon>
        <taxon>Apostichopus</taxon>
    </lineage>
</organism>
<evidence type="ECO:0000256" key="3">
    <source>
        <dbReference type="ARBA" id="ARBA00022679"/>
    </source>
</evidence>
<keyword evidence="4" id="KW-0949">S-adenosyl-L-methionine</keyword>
<dbReference type="AlphaFoldDB" id="A0A2G8KU06"/>
<dbReference type="GO" id="GO:0016279">
    <property type="term" value="F:protein-lysine N-methyltransferase activity"/>
    <property type="evidence" value="ECO:0007669"/>
    <property type="project" value="InterPro"/>
</dbReference>
<evidence type="ECO:0000256" key="5">
    <source>
        <dbReference type="SAM" id="Phobius"/>
    </source>
</evidence>
<dbReference type="PANTHER" id="PTHR13610">
    <property type="entry name" value="METHYLTRANSFERASE DOMAIN-CONTAINING PROTEIN"/>
    <property type="match status" value="1"/>
</dbReference>
<dbReference type="Gene3D" id="3.40.50.150">
    <property type="entry name" value="Vaccinia Virus protein VP39"/>
    <property type="match status" value="1"/>
</dbReference>
<dbReference type="EMBL" id="MRZV01000374">
    <property type="protein sequence ID" value="PIK51420.1"/>
    <property type="molecule type" value="Genomic_DNA"/>
</dbReference>
<name>A0A2G8KU06_STIJA</name>
<comment type="caution">
    <text evidence="6">The sequence shown here is derived from an EMBL/GenBank/DDBJ whole genome shotgun (WGS) entry which is preliminary data.</text>
</comment>
<evidence type="ECO:0000256" key="2">
    <source>
        <dbReference type="ARBA" id="ARBA00022603"/>
    </source>
</evidence>
<accession>A0A2G8KU06</accession>
<dbReference type="SUPFAM" id="SSF53335">
    <property type="entry name" value="S-adenosyl-L-methionine-dependent methyltransferases"/>
    <property type="match status" value="1"/>
</dbReference>
<keyword evidence="2" id="KW-0489">Methyltransferase</keyword>
<dbReference type="GO" id="GO:0005739">
    <property type="term" value="C:mitochondrion"/>
    <property type="evidence" value="ECO:0007669"/>
    <property type="project" value="TreeGrafter"/>
</dbReference>
<evidence type="ECO:0008006" key="8">
    <source>
        <dbReference type="Google" id="ProtNLM"/>
    </source>
</evidence>
<sequence>MEELTATNDLSNKGNKQTNKTGLLLVGFTGAVAVGLSVISAPFVLPAFRKFCLPYIPATNEQVRNVLTALKNNSQKGSRLADLGSGDGRIVIAATRDGFKSHGIELNSFLVLYSKISARLAGVSSHATFRRQDLWKANLHSYDNVVIFGVTQMMETLGEKMEKELKDGCLVAACRYPVPDWTPTRTIGEGIDTVWLYQMPQSLTPELNKDESVS</sequence>
<dbReference type="InterPro" id="IPR029063">
    <property type="entry name" value="SAM-dependent_MTases_sf"/>
</dbReference>
<dbReference type="GO" id="GO:0032259">
    <property type="term" value="P:methylation"/>
    <property type="evidence" value="ECO:0007669"/>
    <property type="project" value="UniProtKB-KW"/>
</dbReference>
<keyword evidence="5" id="KW-0472">Membrane</keyword>
<dbReference type="STRING" id="307972.A0A2G8KU06"/>
<dbReference type="GO" id="GO:1905706">
    <property type="term" value="P:regulation of mitochondrial ATP synthesis coupled proton transport"/>
    <property type="evidence" value="ECO:0007669"/>
    <property type="project" value="TreeGrafter"/>
</dbReference>
<feature type="transmembrane region" description="Helical" evidence="5">
    <location>
        <begin position="21"/>
        <end position="45"/>
    </location>
</feature>
<evidence type="ECO:0000313" key="6">
    <source>
        <dbReference type="EMBL" id="PIK51420.1"/>
    </source>
</evidence>
<dbReference type="OrthoDB" id="66144at2759"/>
<evidence type="ECO:0000256" key="4">
    <source>
        <dbReference type="ARBA" id="ARBA00022691"/>
    </source>
</evidence>
<dbReference type="InterPro" id="IPR026170">
    <property type="entry name" value="FAM173A/B"/>
</dbReference>
<evidence type="ECO:0000313" key="7">
    <source>
        <dbReference type="Proteomes" id="UP000230750"/>
    </source>
</evidence>
<reference evidence="6 7" key="1">
    <citation type="journal article" date="2017" name="PLoS Biol.">
        <title>The sea cucumber genome provides insights into morphological evolution and visceral regeneration.</title>
        <authorList>
            <person name="Zhang X."/>
            <person name="Sun L."/>
            <person name="Yuan J."/>
            <person name="Sun Y."/>
            <person name="Gao Y."/>
            <person name="Zhang L."/>
            <person name="Li S."/>
            <person name="Dai H."/>
            <person name="Hamel J.F."/>
            <person name="Liu C."/>
            <person name="Yu Y."/>
            <person name="Liu S."/>
            <person name="Lin W."/>
            <person name="Guo K."/>
            <person name="Jin S."/>
            <person name="Xu P."/>
            <person name="Storey K.B."/>
            <person name="Huan P."/>
            <person name="Zhang T."/>
            <person name="Zhou Y."/>
            <person name="Zhang J."/>
            <person name="Lin C."/>
            <person name="Li X."/>
            <person name="Xing L."/>
            <person name="Huo D."/>
            <person name="Sun M."/>
            <person name="Wang L."/>
            <person name="Mercier A."/>
            <person name="Li F."/>
            <person name="Yang H."/>
            <person name="Xiang J."/>
        </authorList>
    </citation>
    <scope>NUCLEOTIDE SEQUENCE [LARGE SCALE GENOMIC DNA]</scope>
    <source>
        <strain evidence="6">Shaxun</strain>
        <tissue evidence="6">Muscle</tissue>
    </source>
</reference>